<dbReference type="GeneID" id="78354290"/>
<evidence type="ECO:0000256" key="9">
    <source>
        <dbReference type="RuleBase" id="RU363064"/>
    </source>
</evidence>
<dbReference type="PANTHER" id="PTHR30330">
    <property type="entry name" value="AGSS FAMILY TRANSPORTER, SODIUM-ALANINE"/>
    <property type="match status" value="1"/>
</dbReference>
<dbReference type="NCBIfam" id="TIGR00835">
    <property type="entry name" value="agcS"/>
    <property type="match status" value="1"/>
</dbReference>
<feature type="transmembrane region" description="Helical" evidence="9">
    <location>
        <begin position="298"/>
        <end position="319"/>
    </location>
</feature>
<comment type="similarity">
    <text evidence="2 9">Belongs to the alanine or glycine:cation symporter (AGCS) (TC 2.A.25) family.</text>
</comment>
<keyword evidence="11" id="KW-1185">Reference proteome</keyword>
<evidence type="ECO:0000313" key="11">
    <source>
        <dbReference type="Proteomes" id="UP000198817"/>
    </source>
</evidence>
<dbReference type="PANTHER" id="PTHR30330:SF7">
    <property type="entry name" value="SODIUM_PROTON-DEPENDENT ALANINE CARRIER PROTEIN YRBD-RELATED"/>
    <property type="match status" value="1"/>
</dbReference>
<keyword evidence="8 9" id="KW-0472">Membrane</keyword>
<proteinExistence type="inferred from homology"/>
<dbReference type="FunFam" id="1.20.1740.10:FF:000004">
    <property type="entry name" value="Sodium:alanine symporter family protein"/>
    <property type="match status" value="1"/>
</dbReference>
<dbReference type="GO" id="GO:0005283">
    <property type="term" value="F:amino acid:sodium symporter activity"/>
    <property type="evidence" value="ECO:0007669"/>
    <property type="project" value="InterPro"/>
</dbReference>
<feature type="transmembrane region" description="Helical" evidence="9">
    <location>
        <begin position="391"/>
        <end position="408"/>
    </location>
</feature>
<evidence type="ECO:0000256" key="2">
    <source>
        <dbReference type="ARBA" id="ARBA00009261"/>
    </source>
</evidence>
<evidence type="ECO:0000256" key="6">
    <source>
        <dbReference type="ARBA" id="ARBA00022847"/>
    </source>
</evidence>
<feature type="transmembrane region" description="Helical" evidence="9">
    <location>
        <begin position="414"/>
        <end position="437"/>
    </location>
</feature>
<keyword evidence="4 9" id="KW-1003">Cell membrane</keyword>
<dbReference type="Pfam" id="PF01235">
    <property type="entry name" value="Na_Ala_symp"/>
    <property type="match status" value="1"/>
</dbReference>
<dbReference type="InterPro" id="IPR001463">
    <property type="entry name" value="Na/Ala_symport"/>
</dbReference>
<evidence type="ECO:0000256" key="4">
    <source>
        <dbReference type="ARBA" id="ARBA00022475"/>
    </source>
</evidence>
<feature type="transmembrane region" description="Helical" evidence="9">
    <location>
        <begin position="138"/>
        <end position="157"/>
    </location>
</feature>
<evidence type="ECO:0000256" key="8">
    <source>
        <dbReference type="ARBA" id="ARBA00023136"/>
    </source>
</evidence>
<dbReference type="Proteomes" id="UP000198817">
    <property type="component" value="Unassembled WGS sequence"/>
</dbReference>
<feature type="transmembrane region" description="Helical" evidence="9">
    <location>
        <begin position="207"/>
        <end position="228"/>
    </location>
</feature>
<feature type="transmembrane region" description="Helical" evidence="9">
    <location>
        <begin position="95"/>
        <end position="118"/>
    </location>
</feature>
<gene>
    <name evidence="10" type="ORF">SAMN05216508_10374</name>
</gene>
<dbReference type="AlphaFoldDB" id="A0A1I7FQ59"/>
<evidence type="ECO:0000256" key="7">
    <source>
        <dbReference type="ARBA" id="ARBA00022989"/>
    </source>
</evidence>
<dbReference type="RefSeq" id="WP_090162816.1">
    <property type="nucleotide sequence ID" value="NZ_FNBF01000006.1"/>
</dbReference>
<reference evidence="10 11" key="1">
    <citation type="submission" date="2016-10" db="EMBL/GenBank/DDBJ databases">
        <authorList>
            <person name="de Groot N.N."/>
        </authorList>
    </citation>
    <scope>NUCLEOTIDE SEQUENCE [LARGE SCALE GENOMIC DNA]</scope>
    <source>
        <strain evidence="10 11">KHGC13</strain>
    </source>
</reference>
<dbReference type="OrthoDB" id="9804874at2"/>
<feature type="transmembrane region" description="Helical" evidence="9">
    <location>
        <begin position="177"/>
        <end position="195"/>
    </location>
</feature>
<feature type="transmembrane region" description="Helical" evidence="9">
    <location>
        <begin position="234"/>
        <end position="259"/>
    </location>
</feature>
<dbReference type="PRINTS" id="PR00175">
    <property type="entry name" value="NAALASMPORT"/>
</dbReference>
<keyword evidence="5 9" id="KW-0812">Transmembrane</keyword>
<dbReference type="STRING" id="155865.SAMN05216515_10374"/>
<accession>A0A1I7FQ59</accession>
<evidence type="ECO:0000256" key="1">
    <source>
        <dbReference type="ARBA" id="ARBA00004651"/>
    </source>
</evidence>
<evidence type="ECO:0000256" key="3">
    <source>
        <dbReference type="ARBA" id="ARBA00022448"/>
    </source>
</evidence>
<sequence length="487" mass="52630">METFNTVINTINGIIWSNALVILCLCAGIFFSIRMKFPQFRLFREMGRLIVAKPDTDKGITPFQSFAATVGSRVGMGNVAGVATAIYFGGPGAVFWMWAIALIGAGSAFSETALAQAYKRIHEGVYVGGPAHFMDRGLHLKPLAVVFACATILGPGLLMPGVQVQSIAATFDNAWHIPYWVIGVACVILVALVTFGGVKRISRVAELLAPVMCVIYLVLAIVIIVLNIRRLPGVIALIFQSAFGAKSIYAGIMGSTIAWGVKRGVYSNEAGQGSGAIISASAECSHPAKQGLVQAGSVYIDTLLVCSCTAFIILLTGTYNVADAGGKLITANVPNITYGVLWTQTALMRSLGAWVGKLLAVIIILFVFTSLMGYYYQAESNVRYLSKENKAWTYVFRCVFLVSCYAGVVVNSQVVWSMGDIGCGGMAWCNIIAILLLSNKAVKILRDYEKQRKAGVDPMFDPEVFGIDDPDGVWDEYAKKRKEYHLD</sequence>
<feature type="transmembrane region" description="Helical" evidence="9">
    <location>
        <begin position="351"/>
        <end position="371"/>
    </location>
</feature>
<evidence type="ECO:0000313" key="10">
    <source>
        <dbReference type="EMBL" id="SFU38347.1"/>
    </source>
</evidence>
<organism evidence="10 11">
    <name type="scientific">Eubacterium pyruvativorans</name>
    <dbReference type="NCBI Taxonomy" id="155865"/>
    <lineage>
        <taxon>Bacteria</taxon>
        <taxon>Bacillati</taxon>
        <taxon>Bacillota</taxon>
        <taxon>Clostridia</taxon>
        <taxon>Eubacteriales</taxon>
        <taxon>Eubacteriaceae</taxon>
        <taxon>Eubacterium</taxon>
    </lineage>
</organism>
<protein>
    <submittedName>
        <fullName evidence="10">Alanine or glycine:cation symporter, AGCS family</fullName>
    </submittedName>
</protein>
<dbReference type="GO" id="GO:0005886">
    <property type="term" value="C:plasma membrane"/>
    <property type="evidence" value="ECO:0007669"/>
    <property type="project" value="UniProtKB-SubCell"/>
</dbReference>
<name>A0A1I7FQ59_9FIRM</name>
<feature type="transmembrane region" description="Helical" evidence="9">
    <location>
        <begin position="14"/>
        <end position="33"/>
    </location>
</feature>
<keyword evidence="7 9" id="KW-1133">Transmembrane helix</keyword>
<comment type="subcellular location">
    <subcellularLocation>
        <location evidence="1 9">Cell membrane</location>
        <topology evidence="1 9">Multi-pass membrane protein</topology>
    </subcellularLocation>
</comment>
<keyword evidence="3 9" id="KW-0813">Transport</keyword>
<keyword evidence="6 9" id="KW-0769">Symport</keyword>
<dbReference type="Gene3D" id="1.20.1740.10">
    <property type="entry name" value="Amino acid/polyamine transporter I"/>
    <property type="match status" value="1"/>
</dbReference>
<evidence type="ECO:0000256" key="5">
    <source>
        <dbReference type="ARBA" id="ARBA00022692"/>
    </source>
</evidence>
<dbReference type="EMBL" id="FPBT01000003">
    <property type="protein sequence ID" value="SFU38347.1"/>
    <property type="molecule type" value="Genomic_DNA"/>
</dbReference>